<dbReference type="RefSeq" id="WP_266129677.1">
    <property type="nucleotide sequence ID" value="NZ_JAPKMY010000002.1"/>
</dbReference>
<reference evidence="1" key="1">
    <citation type="submission" date="2022-11" db="EMBL/GenBank/DDBJ databases">
        <title>Biodiversity and phylogenetic relationships of bacteria.</title>
        <authorList>
            <person name="Machado R.A.R."/>
            <person name="Bhat A."/>
            <person name="Loulou A."/>
            <person name="Kallel S."/>
        </authorList>
    </citation>
    <scope>NUCLEOTIDE SEQUENCE</scope>
    <source>
        <strain evidence="1">A-IN1</strain>
    </source>
</reference>
<protein>
    <submittedName>
        <fullName evidence="1">DsrH/TusB family sulfur metabolism protein</fullName>
    </submittedName>
</protein>
<keyword evidence="2" id="KW-1185">Reference proteome</keyword>
<dbReference type="Gene3D" id="3.40.1260.10">
    <property type="entry name" value="DsrEFH-like"/>
    <property type="match status" value="1"/>
</dbReference>
<dbReference type="GO" id="GO:0002143">
    <property type="term" value="P:tRNA wobble position uridine thiolation"/>
    <property type="evidence" value="ECO:0007669"/>
    <property type="project" value="InterPro"/>
</dbReference>
<evidence type="ECO:0000313" key="1">
    <source>
        <dbReference type="EMBL" id="MCX5467298.1"/>
    </source>
</evidence>
<evidence type="ECO:0000313" key="2">
    <source>
        <dbReference type="Proteomes" id="UP001146019"/>
    </source>
</evidence>
<dbReference type="SUPFAM" id="SSF75169">
    <property type="entry name" value="DsrEFH-like"/>
    <property type="match status" value="1"/>
</dbReference>
<organism evidence="1 2">
    <name type="scientific">Acinetobacter nematophilus</name>
    <dbReference type="NCBI Taxonomy" id="2994642"/>
    <lineage>
        <taxon>Bacteria</taxon>
        <taxon>Pseudomonadati</taxon>
        <taxon>Pseudomonadota</taxon>
        <taxon>Gammaproteobacteria</taxon>
        <taxon>Moraxellales</taxon>
        <taxon>Moraxellaceae</taxon>
        <taxon>Acinetobacter</taxon>
    </lineage>
</organism>
<dbReference type="Pfam" id="PF04077">
    <property type="entry name" value="DsrH"/>
    <property type="match status" value="1"/>
</dbReference>
<accession>A0A9X3DSK0</accession>
<dbReference type="InterPro" id="IPR007215">
    <property type="entry name" value="Sulphur_relay_TusB/DsrH"/>
</dbReference>
<dbReference type="InterPro" id="IPR027396">
    <property type="entry name" value="DsrEFH-like"/>
</dbReference>
<proteinExistence type="predicted"/>
<sequence>MSDKTLYLIQSCFSQTDRILTQLDQMYSPHDHIILMGDAVLYAHDDRLEQKRNLYILENDAEILPEKCPNHIQLINYAQFAELVLDFTRCVSLK</sequence>
<dbReference type="GO" id="GO:0005737">
    <property type="term" value="C:cytoplasm"/>
    <property type="evidence" value="ECO:0007669"/>
    <property type="project" value="InterPro"/>
</dbReference>
<name>A0A9X3DSK0_9GAMM</name>
<gene>
    <name evidence="1" type="ORF">OSH00_06020</name>
</gene>
<dbReference type="AlphaFoldDB" id="A0A9X3DSK0"/>
<comment type="caution">
    <text evidence="1">The sequence shown here is derived from an EMBL/GenBank/DDBJ whole genome shotgun (WGS) entry which is preliminary data.</text>
</comment>
<dbReference type="EMBL" id="JAPKMY010000002">
    <property type="protein sequence ID" value="MCX5467298.1"/>
    <property type="molecule type" value="Genomic_DNA"/>
</dbReference>
<dbReference type="Proteomes" id="UP001146019">
    <property type="component" value="Unassembled WGS sequence"/>
</dbReference>